<dbReference type="Proteomes" id="UP000050761">
    <property type="component" value="Unassembled WGS sequence"/>
</dbReference>
<dbReference type="EMBL" id="UZAH01025795">
    <property type="protein sequence ID" value="VDO70634.1"/>
    <property type="molecule type" value="Genomic_DNA"/>
</dbReference>
<dbReference type="OrthoDB" id="5790562at2759"/>
<name>A0A183FJ68_HELPZ</name>
<keyword evidence="2" id="KW-1185">Reference proteome</keyword>
<dbReference type="AlphaFoldDB" id="A0A183FJ68"/>
<dbReference type="WBParaSite" id="HPBE_0000702501-mRNA-1">
    <property type="protein sequence ID" value="HPBE_0000702501-mRNA-1"/>
    <property type="gene ID" value="HPBE_0000702501"/>
</dbReference>
<sequence length="211" mass="23451">SIFPPSLTSRLTSDVLEKFLRSIADNSELGIGLSEAESDEIQDDELVKLWNSTVKEWTSGRMDSPTENEGVPYSDVKQLVNGASDPFSLLHEYIEQILTTNDSRDEECLQAAVLIDPLVIYEDASVTIDVYIENLKDSTLTNIVLSIDFVRNDMFAPRIDFGVGPSWSAGINTMNGFGVLAPKSSFEMHWTRKVIAESRLTTSAFYQVSPC</sequence>
<accession>A0A183FJ68</accession>
<evidence type="ECO:0000313" key="3">
    <source>
        <dbReference type="WBParaSite" id="HPBE_0000702501-mRNA-1"/>
    </source>
</evidence>
<reference evidence="3" key="2">
    <citation type="submission" date="2019-09" db="UniProtKB">
        <authorList>
            <consortium name="WormBaseParasite"/>
        </authorList>
    </citation>
    <scope>IDENTIFICATION</scope>
</reference>
<evidence type="ECO:0000313" key="1">
    <source>
        <dbReference type="EMBL" id="VDO70634.1"/>
    </source>
</evidence>
<evidence type="ECO:0000313" key="2">
    <source>
        <dbReference type="Proteomes" id="UP000050761"/>
    </source>
</evidence>
<gene>
    <name evidence="1" type="ORF">HPBE_LOCUS7026</name>
</gene>
<proteinExistence type="predicted"/>
<organism evidence="2 3">
    <name type="scientific">Heligmosomoides polygyrus</name>
    <name type="common">Parasitic roundworm</name>
    <dbReference type="NCBI Taxonomy" id="6339"/>
    <lineage>
        <taxon>Eukaryota</taxon>
        <taxon>Metazoa</taxon>
        <taxon>Ecdysozoa</taxon>
        <taxon>Nematoda</taxon>
        <taxon>Chromadorea</taxon>
        <taxon>Rhabditida</taxon>
        <taxon>Rhabditina</taxon>
        <taxon>Rhabditomorpha</taxon>
        <taxon>Strongyloidea</taxon>
        <taxon>Heligmosomidae</taxon>
        <taxon>Heligmosomoides</taxon>
    </lineage>
</organism>
<protein>
    <submittedName>
        <fullName evidence="3">Integrin_alpha2 domain-containing protein</fullName>
    </submittedName>
</protein>
<reference evidence="1 2" key="1">
    <citation type="submission" date="2018-11" db="EMBL/GenBank/DDBJ databases">
        <authorList>
            <consortium name="Pathogen Informatics"/>
        </authorList>
    </citation>
    <scope>NUCLEOTIDE SEQUENCE [LARGE SCALE GENOMIC DNA]</scope>
</reference>
<accession>A0A3P7YGW3</accession>